<keyword evidence="2" id="KW-1185">Reference proteome</keyword>
<dbReference type="Proteomes" id="UP000199207">
    <property type="component" value="Unassembled WGS sequence"/>
</dbReference>
<accession>A0A1I1Q2K2</accession>
<sequence>MNLDEIIRRTNRDGQHTVHDYRTQTLGHACTVNRRIHDGHYNVTGFGPILGPRPSIGDYVIMPGSTGGLFCGRIETLDLRMNPDDMWFATISKQPDPPWMKDPE</sequence>
<dbReference type="RefSeq" id="WP_093839934.1">
    <property type="nucleotide sequence ID" value="NZ_FOLM01000010.1"/>
</dbReference>
<evidence type="ECO:0000313" key="2">
    <source>
        <dbReference type="Proteomes" id="UP000199207"/>
    </source>
</evidence>
<dbReference type="AlphaFoldDB" id="A0A1I1Q2K2"/>
<protein>
    <submittedName>
        <fullName evidence="1">Uncharacterized protein</fullName>
    </submittedName>
</protein>
<organism evidence="1 2">
    <name type="scientific">Streptomyces aidingensis</name>
    <dbReference type="NCBI Taxonomy" id="910347"/>
    <lineage>
        <taxon>Bacteria</taxon>
        <taxon>Bacillati</taxon>
        <taxon>Actinomycetota</taxon>
        <taxon>Actinomycetes</taxon>
        <taxon>Kitasatosporales</taxon>
        <taxon>Streptomycetaceae</taxon>
        <taxon>Streptomyces</taxon>
    </lineage>
</organism>
<gene>
    <name evidence="1" type="ORF">SAMN05421773_11093</name>
</gene>
<dbReference type="OrthoDB" id="6636901at2"/>
<dbReference type="EMBL" id="FOLM01000010">
    <property type="protein sequence ID" value="SFD14078.1"/>
    <property type="molecule type" value="Genomic_DNA"/>
</dbReference>
<reference evidence="1 2" key="1">
    <citation type="submission" date="2016-10" db="EMBL/GenBank/DDBJ databases">
        <authorList>
            <person name="de Groot N.N."/>
        </authorList>
    </citation>
    <scope>NUCLEOTIDE SEQUENCE [LARGE SCALE GENOMIC DNA]</scope>
    <source>
        <strain evidence="1 2">CGMCC 4.5739</strain>
    </source>
</reference>
<evidence type="ECO:0000313" key="1">
    <source>
        <dbReference type="EMBL" id="SFD14078.1"/>
    </source>
</evidence>
<name>A0A1I1Q2K2_9ACTN</name>
<proteinExistence type="predicted"/>
<dbReference type="STRING" id="910347.SAMN05421773_11093"/>